<keyword evidence="2" id="KW-1185">Reference proteome</keyword>
<sequence>MKARCLSDFERFNQRLNFAERDGRQIVFGFEEGFVLDLFLDAVNSAISASSKTIELSDLLREGTGMYPSYLSAW</sequence>
<accession>A0A4C1TJ82</accession>
<reference evidence="1 2" key="1">
    <citation type="journal article" date="2019" name="Commun. Biol.">
        <title>The bagworm genome reveals a unique fibroin gene that provides high tensile strength.</title>
        <authorList>
            <person name="Kono N."/>
            <person name="Nakamura H."/>
            <person name="Ohtoshi R."/>
            <person name="Tomita M."/>
            <person name="Numata K."/>
            <person name="Arakawa K."/>
        </authorList>
    </citation>
    <scope>NUCLEOTIDE SEQUENCE [LARGE SCALE GENOMIC DNA]</scope>
</reference>
<evidence type="ECO:0000313" key="1">
    <source>
        <dbReference type="EMBL" id="GBP13458.1"/>
    </source>
</evidence>
<name>A0A4C1TJ82_EUMVA</name>
<dbReference type="AlphaFoldDB" id="A0A4C1TJ82"/>
<evidence type="ECO:0000313" key="2">
    <source>
        <dbReference type="Proteomes" id="UP000299102"/>
    </source>
</evidence>
<dbReference type="EMBL" id="BGZK01000057">
    <property type="protein sequence ID" value="GBP13458.1"/>
    <property type="molecule type" value="Genomic_DNA"/>
</dbReference>
<organism evidence="1 2">
    <name type="scientific">Eumeta variegata</name>
    <name type="common">Bagworm moth</name>
    <name type="synonym">Eumeta japonica</name>
    <dbReference type="NCBI Taxonomy" id="151549"/>
    <lineage>
        <taxon>Eukaryota</taxon>
        <taxon>Metazoa</taxon>
        <taxon>Ecdysozoa</taxon>
        <taxon>Arthropoda</taxon>
        <taxon>Hexapoda</taxon>
        <taxon>Insecta</taxon>
        <taxon>Pterygota</taxon>
        <taxon>Neoptera</taxon>
        <taxon>Endopterygota</taxon>
        <taxon>Lepidoptera</taxon>
        <taxon>Glossata</taxon>
        <taxon>Ditrysia</taxon>
        <taxon>Tineoidea</taxon>
        <taxon>Psychidae</taxon>
        <taxon>Oiketicinae</taxon>
        <taxon>Eumeta</taxon>
    </lineage>
</organism>
<comment type="caution">
    <text evidence="1">The sequence shown here is derived from an EMBL/GenBank/DDBJ whole genome shotgun (WGS) entry which is preliminary data.</text>
</comment>
<protein>
    <submittedName>
        <fullName evidence="1">Uncharacterized protein</fullName>
    </submittedName>
</protein>
<proteinExistence type="predicted"/>
<gene>
    <name evidence="1" type="ORF">EVAR_4212_1</name>
</gene>
<dbReference type="Proteomes" id="UP000299102">
    <property type="component" value="Unassembled WGS sequence"/>
</dbReference>